<dbReference type="STRING" id="1182541.W9YDF8"/>
<dbReference type="HOGENOM" id="CLU_033726_1_0_1"/>
<gene>
    <name evidence="1" type="ORF">A1O1_03993</name>
</gene>
<organism evidence="1 2">
    <name type="scientific">Capronia coronata CBS 617.96</name>
    <dbReference type="NCBI Taxonomy" id="1182541"/>
    <lineage>
        <taxon>Eukaryota</taxon>
        <taxon>Fungi</taxon>
        <taxon>Dikarya</taxon>
        <taxon>Ascomycota</taxon>
        <taxon>Pezizomycotina</taxon>
        <taxon>Eurotiomycetes</taxon>
        <taxon>Chaetothyriomycetidae</taxon>
        <taxon>Chaetothyriales</taxon>
        <taxon>Herpotrichiellaceae</taxon>
        <taxon>Capronia</taxon>
    </lineage>
</organism>
<dbReference type="OrthoDB" id="2245989at2759"/>
<dbReference type="GeneID" id="19158880"/>
<evidence type="ECO:0000313" key="1">
    <source>
        <dbReference type="EMBL" id="EXJ90887.1"/>
    </source>
</evidence>
<comment type="caution">
    <text evidence="1">The sequence shown here is derived from an EMBL/GenBank/DDBJ whole genome shotgun (WGS) entry which is preliminary data.</text>
</comment>
<dbReference type="Pfam" id="PF11905">
    <property type="entry name" value="DUF3425"/>
    <property type="match status" value="1"/>
</dbReference>
<protein>
    <recommendedName>
        <fullName evidence="3">BZIP domain-containing protein</fullName>
    </recommendedName>
</protein>
<evidence type="ECO:0008006" key="3">
    <source>
        <dbReference type="Google" id="ProtNLM"/>
    </source>
</evidence>
<dbReference type="RefSeq" id="XP_007723081.1">
    <property type="nucleotide sequence ID" value="XM_007724891.1"/>
</dbReference>
<proteinExistence type="predicted"/>
<name>W9YDF8_9EURO</name>
<sequence length="245" mass="28285">MDTVWKPYLKSSDDDWTRLSDPAERKRVQNRLSQRARRIKLAHKQAREMSRAYHRERLPQGGQVPDTQDLTSAETGSIAPISKAPSVFLQSEMSLDPGRDTHFIIMHAMTASVAFIRIADLLELACLQDSGFNICAPIERLPPTIIPTLNQQTIPHRPYVDMLPWPSVRDRLLVTRSAINELEFVQDMSLDGLKIWGSTPWDPMAWEIGPAFARKWWFLLDDNIMHTTNFWRRQRGEEDLILTQP</sequence>
<dbReference type="eggNOG" id="ENOG502S26C">
    <property type="taxonomic scope" value="Eukaryota"/>
</dbReference>
<dbReference type="AlphaFoldDB" id="W9YDF8"/>
<dbReference type="InterPro" id="IPR021833">
    <property type="entry name" value="DUF3425"/>
</dbReference>
<dbReference type="PANTHER" id="PTHR38116">
    <property type="entry name" value="CHROMOSOME 7, WHOLE GENOME SHOTGUN SEQUENCE"/>
    <property type="match status" value="1"/>
</dbReference>
<evidence type="ECO:0000313" key="2">
    <source>
        <dbReference type="Proteomes" id="UP000019484"/>
    </source>
</evidence>
<accession>W9YDF8</accession>
<dbReference type="EMBL" id="AMWN01000003">
    <property type="protein sequence ID" value="EXJ90887.1"/>
    <property type="molecule type" value="Genomic_DNA"/>
</dbReference>
<reference evidence="1 2" key="1">
    <citation type="submission" date="2013-03" db="EMBL/GenBank/DDBJ databases">
        <title>The Genome Sequence of Capronia coronata CBS 617.96.</title>
        <authorList>
            <consortium name="The Broad Institute Genomics Platform"/>
            <person name="Cuomo C."/>
            <person name="de Hoog S."/>
            <person name="Gorbushina A."/>
            <person name="Walker B."/>
            <person name="Young S.K."/>
            <person name="Zeng Q."/>
            <person name="Gargeya S."/>
            <person name="Fitzgerald M."/>
            <person name="Haas B."/>
            <person name="Abouelleil A."/>
            <person name="Allen A.W."/>
            <person name="Alvarado L."/>
            <person name="Arachchi H.M."/>
            <person name="Berlin A.M."/>
            <person name="Chapman S.B."/>
            <person name="Gainer-Dewar J."/>
            <person name="Goldberg J."/>
            <person name="Griggs A."/>
            <person name="Gujja S."/>
            <person name="Hansen M."/>
            <person name="Howarth C."/>
            <person name="Imamovic A."/>
            <person name="Ireland A."/>
            <person name="Larimer J."/>
            <person name="McCowan C."/>
            <person name="Murphy C."/>
            <person name="Pearson M."/>
            <person name="Poon T.W."/>
            <person name="Priest M."/>
            <person name="Roberts A."/>
            <person name="Saif S."/>
            <person name="Shea T."/>
            <person name="Sisk P."/>
            <person name="Sykes S."/>
            <person name="Wortman J."/>
            <person name="Nusbaum C."/>
            <person name="Birren B."/>
        </authorList>
    </citation>
    <scope>NUCLEOTIDE SEQUENCE [LARGE SCALE GENOMIC DNA]</scope>
    <source>
        <strain evidence="1 2">CBS 617.96</strain>
    </source>
</reference>
<dbReference type="PANTHER" id="PTHR38116:SF9">
    <property type="entry name" value="BZIP DOMAIN-CONTAINING PROTEIN"/>
    <property type="match status" value="1"/>
</dbReference>
<dbReference type="Proteomes" id="UP000019484">
    <property type="component" value="Unassembled WGS sequence"/>
</dbReference>
<keyword evidence="2" id="KW-1185">Reference proteome</keyword>